<reference evidence="2" key="1">
    <citation type="submission" date="2014-09" db="EMBL/GenBank/DDBJ databases">
        <title>Genome sequence of the luminous mushroom Mycena chlorophos for searching fungal bioluminescence genes.</title>
        <authorList>
            <person name="Tanaka Y."/>
            <person name="Kasuga D."/>
            <person name="Oba Y."/>
            <person name="Hase S."/>
            <person name="Sato K."/>
            <person name="Oba Y."/>
            <person name="Sakakibara Y."/>
        </authorList>
    </citation>
    <scope>NUCLEOTIDE SEQUENCE</scope>
</reference>
<feature type="compositionally biased region" description="Acidic residues" evidence="1">
    <location>
        <begin position="95"/>
        <end position="107"/>
    </location>
</feature>
<dbReference type="EMBL" id="DF839134">
    <property type="protein sequence ID" value="GAT43531.1"/>
    <property type="molecule type" value="Genomic_DNA"/>
</dbReference>
<protein>
    <submittedName>
        <fullName evidence="2">Uncharacterized protein</fullName>
    </submittedName>
</protein>
<feature type="compositionally biased region" description="Basic and acidic residues" evidence="1">
    <location>
        <begin position="137"/>
        <end position="146"/>
    </location>
</feature>
<sequence length="340" mass="38548">MSSRAKNTMSIPPTASPNTNTLFRLSCFFDRTVRYDPVKLQQEEAELESAALWRKLEKEAKRRNVLGPVTTWGGSDVVDGSKATKKRKRGKPDEDYNPGENELDEQEPNAPSASKRAKRKSNAREVGLASRRKPSAKGKEKERVDEEVVEGPSWTLVDVEEPRWANGQMKLWLLGLIGGGSTWKKAVEKLFEYEASFGFQKPSAKRPAGVFCTTGRPNVVKWWIDRAHTNDPPIADVEKFGKSVQAWWRKINPTWRCGEPGEPLLKHASKDWAALRWPGLNGFLNVFACLFWWGSNVKENAKENADWVEMVRDVRWAIGEITRNQLDAQNHDGEMQVDGQ</sequence>
<gene>
    <name evidence="2" type="ORF">MCHLO_01207</name>
</gene>
<keyword evidence="3" id="KW-1185">Reference proteome</keyword>
<name>A0ABQ0KXA4_MYCCL</name>
<evidence type="ECO:0000256" key="1">
    <source>
        <dbReference type="SAM" id="MobiDB-lite"/>
    </source>
</evidence>
<organism evidence="2 3">
    <name type="scientific">Mycena chlorophos</name>
    <name type="common">Agaric fungus</name>
    <name type="synonym">Agaricus chlorophos</name>
    <dbReference type="NCBI Taxonomy" id="658473"/>
    <lineage>
        <taxon>Eukaryota</taxon>
        <taxon>Fungi</taxon>
        <taxon>Dikarya</taxon>
        <taxon>Basidiomycota</taxon>
        <taxon>Agaricomycotina</taxon>
        <taxon>Agaricomycetes</taxon>
        <taxon>Agaricomycetidae</taxon>
        <taxon>Agaricales</taxon>
        <taxon>Marasmiineae</taxon>
        <taxon>Mycenaceae</taxon>
        <taxon>Mycena</taxon>
    </lineage>
</organism>
<feature type="region of interest" description="Disordered" evidence="1">
    <location>
        <begin position="67"/>
        <end position="146"/>
    </location>
</feature>
<evidence type="ECO:0000313" key="3">
    <source>
        <dbReference type="Proteomes" id="UP000815677"/>
    </source>
</evidence>
<evidence type="ECO:0000313" key="2">
    <source>
        <dbReference type="EMBL" id="GAT43531.1"/>
    </source>
</evidence>
<dbReference type="Proteomes" id="UP000815677">
    <property type="component" value="Unassembled WGS sequence"/>
</dbReference>
<accession>A0ABQ0KXA4</accession>
<proteinExistence type="predicted"/>